<reference evidence="2 3" key="1">
    <citation type="journal article" date="2009" name="Environ. Microbiol.">
        <title>Genome sequence of Desulfobacterium autotrophicum HRM2, a marine sulfate reducer oxidizing organic carbon completely to carbon dioxide.</title>
        <authorList>
            <person name="Strittmatter A.W."/>
            <person name="Liesegang H."/>
            <person name="Rabus R."/>
            <person name="Decker I."/>
            <person name="Amann J."/>
            <person name="Andres S."/>
            <person name="Henne A."/>
            <person name="Fricke W.F."/>
            <person name="Martinez-Arias R."/>
            <person name="Bartels D."/>
            <person name="Goesmann A."/>
            <person name="Krause L."/>
            <person name="Puehler A."/>
            <person name="Klenk H.P."/>
            <person name="Richter M."/>
            <person name="Schuler M."/>
            <person name="Gloeckner F.O."/>
            <person name="Meyerdierks A."/>
            <person name="Gottschalk G."/>
            <person name="Amann R."/>
        </authorList>
    </citation>
    <scope>NUCLEOTIDE SEQUENCE [LARGE SCALE GENOMIC DNA]</scope>
    <source>
        <strain evidence="3">ATCC 43914 / DSM 3382 / HRM2</strain>
    </source>
</reference>
<dbReference type="EMBL" id="CP001087">
    <property type="protein sequence ID" value="ACN17307.1"/>
    <property type="molecule type" value="Genomic_DNA"/>
</dbReference>
<gene>
    <name evidence="2" type="ordered locus">HRM2_42510</name>
</gene>
<keyword evidence="1" id="KW-0472">Membrane</keyword>
<accession>C0QD75</accession>
<keyword evidence="3" id="KW-1185">Reference proteome</keyword>
<dbReference type="KEGG" id="dat:HRM2_42510"/>
<evidence type="ECO:0000313" key="2">
    <source>
        <dbReference type="EMBL" id="ACN17307.1"/>
    </source>
</evidence>
<dbReference type="HOGENOM" id="CLU_2805391_0_0_7"/>
<keyword evidence="1" id="KW-0812">Transmembrane</keyword>
<keyword evidence="1" id="KW-1133">Transmembrane helix</keyword>
<sequence length="67" mass="7589">MVPFYRPGRFKIFVSTIIIPGRGILLDVGHFFYIQETPFRVFSATAVTVARQYHKGEGPGLVCSDFH</sequence>
<dbReference type="Proteomes" id="UP000000442">
    <property type="component" value="Chromosome"/>
</dbReference>
<proteinExistence type="predicted"/>
<evidence type="ECO:0000256" key="1">
    <source>
        <dbReference type="SAM" id="Phobius"/>
    </source>
</evidence>
<organism evidence="2 3">
    <name type="scientific">Desulforapulum autotrophicum (strain ATCC 43914 / DSM 3382 / VKM B-1955 / HRM2)</name>
    <name type="common">Desulfobacterium autotrophicum</name>
    <dbReference type="NCBI Taxonomy" id="177437"/>
    <lineage>
        <taxon>Bacteria</taxon>
        <taxon>Pseudomonadati</taxon>
        <taxon>Thermodesulfobacteriota</taxon>
        <taxon>Desulfobacteria</taxon>
        <taxon>Desulfobacterales</taxon>
        <taxon>Desulfobacteraceae</taxon>
        <taxon>Desulforapulum</taxon>
    </lineage>
</organism>
<protein>
    <submittedName>
        <fullName evidence="2">Uncharacterized protein</fullName>
    </submittedName>
</protein>
<name>C0QD75_DESAH</name>
<dbReference type="AlphaFoldDB" id="C0QD75"/>
<evidence type="ECO:0000313" key="3">
    <source>
        <dbReference type="Proteomes" id="UP000000442"/>
    </source>
</evidence>
<feature type="transmembrane region" description="Helical" evidence="1">
    <location>
        <begin position="12"/>
        <end position="33"/>
    </location>
</feature>